<feature type="transmembrane region" description="Helical" evidence="7">
    <location>
        <begin position="236"/>
        <end position="258"/>
    </location>
</feature>
<evidence type="ECO:0000256" key="4">
    <source>
        <dbReference type="ARBA" id="ARBA00022692"/>
    </source>
</evidence>
<accession>A0ABN2SEW4</accession>
<dbReference type="EMBL" id="BAAANN010000042">
    <property type="protein sequence ID" value="GAA1985541.1"/>
    <property type="molecule type" value="Genomic_DNA"/>
</dbReference>
<keyword evidence="6 7" id="KW-0472">Membrane</keyword>
<keyword evidence="2" id="KW-0813">Transport</keyword>
<dbReference type="CDD" id="cd06173">
    <property type="entry name" value="MFS_MefA_like"/>
    <property type="match status" value="1"/>
</dbReference>
<keyword evidence="4 7" id="KW-0812">Transmembrane</keyword>
<evidence type="ECO:0000256" key="2">
    <source>
        <dbReference type="ARBA" id="ARBA00022448"/>
    </source>
</evidence>
<evidence type="ECO:0000256" key="7">
    <source>
        <dbReference type="SAM" id="Phobius"/>
    </source>
</evidence>
<feature type="transmembrane region" description="Helical" evidence="7">
    <location>
        <begin position="61"/>
        <end position="81"/>
    </location>
</feature>
<dbReference type="InterPro" id="IPR036259">
    <property type="entry name" value="MFS_trans_sf"/>
</dbReference>
<dbReference type="Pfam" id="PF05977">
    <property type="entry name" value="MFS_3"/>
    <property type="match status" value="1"/>
</dbReference>
<dbReference type="Proteomes" id="UP001501116">
    <property type="component" value="Unassembled WGS sequence"/>
</dbReference>
<name>A0ABN2SEW4_9PSEU</name>
<organism evidence="9 10">
    <name type="scientific">Amycolatopsis minnesotensis</name>
    <dbReference type="NCBI Taxonomy" id="337894"/>
    <lineage>
        <taxon>Bacteria</taxon>
        <taxon>Bacillati</taxon>
        <taxon>Actinomycetota</taxon>
        <taxon>Actinomycetes</taxon>
        <taxon>Pseudonocardiales</taxon>
        <taxon>Pseudonocardiaceae</taxon>
        <taxon>Amycolatopsis</taxon>
    </lineage>
</organism>
<dbReference type="RefSeq" id="WP_344429698.1">
    <property type="nucleotide sequence ID" value="NZ_BAAANN010000042.1"/>
</dbReference>
<proteinExistence type="predicted"/>
<evidence type="ECO:0000313" key="10">
    <source>
        <dbReference type="Proteomes" id="UP001501116"/>
    </source>
</evidence>
<keyword evidence="5 7" id="KW-1133">Transmembrane helix</keyword>
<feature type="transmembrane region" description="Helical" evidence="7">
    <location>
        <begin position="31"/>
        <end position="49"/>
    </location>
</feature>
<feature type="transmembrane region" description="Helical" evidence="7">
    <location>
        <begin position="156"/>
        <end position="180"/>
    </location>
</feature>
<feature type="domain" description="Major facilitator superfamily (MFS) profile" evidence="8">
    <location>
        <begin position="230"/>
        <end position="427"/>
    </location>
</feature>
<keyword evidence="3" id="KW-1003">Cell membrane</keyword>
<feature type="transmembrane region" description="Helical" evidence="7">
    <location>
        <begin position="264"/>
        <end position="286"/>
    </location>
</feature>
<evidence type="ECO:0000256" key="5">
    <source>
        <dbReference type="ARBA" id="ARBA00022989"/>
    </source>
</evidence>
<dbReference type="Gene3D" id="1.20.1250.20">
    <property type="entry name" value="MFS general substrate transporter like domains"/>
    <property type="match status" value="1"/>
</dbReference>
<dbReference type="SUPFAM" id="SSF103473">
    <property type="entry name" value="MFS general substrate transporter"/>
    <property type="match status" value="1"/>
</dbReference>
<evidence type="ECO:0000256" key="3">
    <source>
        <dbReference type="ARBA" id="ARBA00022475"/>
    </source>
</evidence>
<sequence>MDSSPGVADDARKRLLPDLTPWRESPGFRRLWWSGGISGLGSVFALVALPLQIKELTGSPFAVGAIGIAELVPTVVFALYGGALADAVDRRKMALGTELALGALSLLLLGNSMLDRPMLWPLYAVAACVAALQGLQQPSMEAMLPRLVHPDQLTAAIALSSMRMTAAVLIGPAAAGFVVAGAGIPVSYVIDVASFAISALFLAGIPPLPPAGDVDKPSLRGIGEGIRYALRRRELLGSYCTDLAATLLALPIALYPFLADELHARWALGLLYSATGVGGLIASVTSGWASRVHHHGRLVLLGSVVLGACMIGVGFAHRLWLVLLLLVIGGMGHFVGDLFRGTLWNQSVPDRLRGRLAGIELLIGASGPQLGDIRAGSVGAGFGVRVSIWTGGVLCVAVAGTLAATLPSLWRYDARTDPHVAARRAES</sequence>
<gene>
    <name evidence="9" type="ORF">GCM10009754_73960</name>
</gene>
<comment type="caution">
    <text evidence="9">The sequence shown here is derived from an EMBL/GenBank/DDBJ whole genome shotgun (WGS) entry which is preliminary data.</text>
</comment>
<feature type="transmembrane region" description="Helical" evidence="7">
    <location>
        <begin position="93"/>
        <end position="112"/>
    </location>
</feature>
<dbReference type="InterPro" id="IPR010290">
    <property type="entry name" value="TM_effector"/>
</dbReference>
<keyword evidence="10" id="KW-1185">Reference proteome</keyword>
<dbReference type="InterPro" id="IPR020846">
    <property type="entry name" value="MFS_dom"/>
</dbReference>
<dbReference type="PANTHER" id="PTHR23513">
    <property type="entry name" value="INTEGRAL MEMBRANE EFFLUX PROTEIN-RELATED"/>
    <property type="match status" value="1"/>
</dbReference>
<protein>
    <submittedName>
        <fullName evidence="9">MFS transporter</fullName>
    </submittedName>
</protein>
<evidence type="ECO:0000259" key="8">
    <source>
        <dbReference type="PROSITE" id="PS50850"/>
    </source>
</evidence>
<evidence type="ECO:0000256" key="1">
    <source>
        <dbReference type="ARBA" id="ARBA00004429"/>
    </source>
</evidence>
<dbReference type="PROSITE" id="PS50850">
    <property type="entry name" value="MFS"/>
    <property type="match status" value="1"/>
</dbReference>
<evidence type="ECO:0000256" key="6">
    <source>
        <dbReference type="ARBA" id="ARBA00023136"/>
    </source>
</evidence>
<evidence type="ECO:0000313" key="9">
    <source>
        <dbReference type="EMBL" id="GAA1985541.1"/>
    </source>
</evidence>
<reference evidence="9 10" key="1">
    <citation type="journal article" date="2019" name="Int. J. Syst. Evol. Microbiol.">
        <title>The Global Catalogue of Microorganisms (GCM) 10K type strain sequencing project: providing services to taxonomists for standard genome sequencing and annotation.</title>
        <authorList>
            <consortium name="The Broad Institute Genomics Platform"/>
            <consortium name="The Broad Institute Genome Sequencing Center for Infectious Disease"/>
            <person name="Wu L."/>
            <person name="Ma J."/>
        </authorList>
    </citation>
    <scope>NUCLEOTIDE SEQUENCE [LARGE SCALE GENOMIC DNA]</scope>
    <source>
        <strain evidence="9 10">JCM 14545</strain>
    </source>
</reference>
<feature type="transmembrane region" description="Helical" evidence="7">
    <location>
        <begin position="298"/>
        <end position="316"/>
    </location>
</feature>
<comment type="subcellular location">
    <subcellularLocation>
        <location evidence="1">Cell inner membrane</location>
        <topology evidence="1">Multi-pass membrane protein</topology>
    </subcellularLocation>
</comment>
<dbReference type="PANTHER" id="PTHR23513:SF9">
    <property type="entry name" value="ENTEROBACTIN EXPORTER ENTS"/>
    <property type="match status" value="1"/>
</dbReference>